<reference evidence="6" key="1">
    <citation type="submission" date="2023-07" db="EMBL/GenBank/DDBJ databases">
        <title>Shewanella mangrovi sp. nov., an acetaldehyde- degrading bacterium isolated from mangrove sediment.</title>
        <authorList>
            <person name="Liu Y."/>
        </authorList>
    </citation>
    <scope>NUCLEOTIDE SEQUENCE [LARGE SCALE GENOMIC DNA]</scope>
    <source>
        <strain evidence="6">C32</strain>
    </source>
</reference>
<dbReference type="InterPro" id="IPR000792">
    <property type="entry name" value="Tscrpt_reg_LuxR_C"/>
</dbReference>
<dbReference type="EMBL" id="JAKOGG010000001">
    <property type="protein sequence ID" value="MCS4554964.1"/>
    <property type="molecule type" value="Genomic_DNA"/>
</dbReference>
<organism evidence="5 6">
    <name type="scientific">Shewanella electrica</name>
    <dbReference type="NCBI Taxonomy" id="515560"/>
    <lineage>
        <taxon>Bacteria</taxon>
        <taxon>Pseudomonadati</taxon>
        <taxon>Pseudomonadota</taxon>
        <taxon>Gammaproteobacteria</taxon>
        <taxon>Alteromonadales</taxon>
        <taxon>Shewanellaceae</taxon>
        <taxon>Shewanella</taxon>
    </lineage>
</organism>
<dbReference type="RefSeq" id="WP_238894315.1">
    <property type="nucleotide sequence ID" value="NZ_JAKOGG010000001.1"/>
</dbReference>
<evidence type="ECO:0000313" key="5">
    <source>
        <dbReference type="EMBL" id="MCS4554964.1"/>
    </source>
</evidence>
<dbReference type="PANTHER" id="PTHR44688">
    <property type="entry name" value="DNA-BINDING TRANSCRIPTIONAL ACTIVATOR DEVR_DOSR"/>
    <property type="match status" value="1"/>
</dbReference>
<evidence type="ECO:0000256" key="1">
    <source>
        <dbReference type="ARBA" id="ARBA00023015"/>
    </source>
</evidence>
<dbReference type="InterPro" id="IPR036388">
    <property type="entry name" value="WH-like_DNA-bd_sf"/>
</dbReference>
<keyword evidence="1" id="KW-0805">Transcription regulation</keyword>
<dbReference type="PROSITE" id="PS00622">
    <property type="entry name" value="HTH_LUXR_1"/>
    <property type="match status" value="1"/>
</dbReference>
<dbReference type="PANTHER" id="PTHR44688:SF16">
    <property type="entry name" value="DNA-BINDING TRANSCRIPTIONAL ACTIVATOR DEVR_DOSR"/>
    <property type="match status" value="1"/>
</dbReference>
<dbReference type="InterPro" id="IPR016032">
    <property type="entry name" value="Sig_transdc_resp-reg_C-effctor"/>
</dbReference>
<protein>
    <submittedName>
        <fullName evidence="5">LuxR C-terminal-related transcriptional regulator</fullName>
    </submittedName>
</protein>
<evidence type="ECO:0000256" key="2">
    <source>
        <dbReference type="ARBA" id="ARBA00023125"/>
    </source>
</evidence>
<name>A0ABT2FFG3_9GAMM</name>
<dbReference type="Gene3D" id="3.40.50.2300">
    <property type="match status" value="1"/>
</dbReference>
<dbReference type="Proteomes" id="UP001201549">
    <property type="component" value="Unassembled WGS sequence"/>
</dbReference>
<dbReference type="SUPFAM" id="SSF46894">
    <property type="entry name" value="C-terminal effector domain of the bipartite response regulators"/>
    <property type="match status" value="1"/>
</dbReference>
<comment type="caution">
    <text evidence="5">The sequence shown here is derived from an EMBL/GenBank/DDBJ whole genome shotgun (WGS) entry which is preliminary data.</text>
</comment>
<keyword evidence="6" id="KW-1185">Reference proteome</keyword>
<dbReference type="Pfam" id="PF00196">
    <property type="entry name" value="GerE"/>
    <property type="match status" value="1"/>
</dbReference>
<dbReference type="Gene3D" id="1.10.10.10">
    <property type="entry name" value="Winged helix-like DNA-binding domain superfamily/Winged helix DNA-binding domain"/>
    <property type="match status" value="1"/>
</dbReference>
<keyword evidence="3" id="KW-0804">Transcription</keyword>
<dbReference type="PROSITE" id="PS50043">
    <property type="entry name" value="HTH_LUXR_2"/>
    <property type="match status" value="1"/>
</dbReference>
<accession>A0ABT2FFG3</accession>
<evidence type="ECO:0000313" key="6">
    <source>
        <dbReference type="Proteomes" id="UP001201549"/>
    </source>
</evidence>
<dbReference type="SMART" id="SM00421">
    <property type="entry name" value="HTH_LUXR"/>
    <property type="match status" value="1"/>
</dbReference>
<evidence type="ECO:0000256" key="3">
    <source>
        <dbReference type="ARBA" id="ARBA00023163"/>
    </source>
</evidence>
<proteinExistence type="predicted"/>
<keyword evidence="2" id="KW-0238">DNA-binding</keyword>
<sequence length="231" mass="25977">MDISDTQLEVIMEEFKKLIVVAESATVGQLPFLAQSMGFMTEVIRDDQQLALLDTAGALVAISIQGMRLDKYTMPIVVKHALQFAPVFLYRADEQMVDQQVALISGIRGVISADKQLDQVLHALKILMQGELYYGREQLSILLDKMLKFKRQANDDSASAPCLLQLTRQEKRIIELVGEGARNKEIATHLNISAHTVKAHLSSIFRKTQSRNRVELLRWAQQFQAAVDTVI</sequence>
<evidence type="ECO:0000259" key="4">
    <source>
        <dbReference type="PROSITE" id="PS50043"/>
    </source>
</evidence>
<gene>
    <name evidence="5" type="ORF">L9G74_00755</name>
</gene>
<dbReference type="CDD" id="cd06170">
    <property type="entry name" value="LuxR_C_like"/>
    <property type="match status" value="1"/>
</dbReference>
<dbReference type="PRINTS" id="PR00038">
    <property type="entry name" value="HTHLUXR"/>
</dbReference>
<feature type="domain" description="HTH luxR-type" evidence="4">
    <location>
        <begin position="159"/>
        <end position="224"/>
    </location>
</feature>